<keyword evidence="4 6" id="KW-1133">Transmembrane helix</keyword>
<feature type="transmembrane region" description="Helical" evidence="6">
    <location>
        <begin position="1023"/>
        <end position="1047"/>
    </location>
</feature>
<feature type="transmembrane region" description="Helical" evidence="6">
    <location>
        <begin position="1167"/>
        <end position="1185"/>
    </location>
</feature>
<reference evidence="9 10" key="1">
    <citation type="submission" date="2019-02" db="EMBL/GenBank/DDBJ databases">
        <title>Deep-cultivation of Planctomycetes and their phenomic and genomic characterization uncovers novel biology.</title>
        <authorList>
            <person name="Wiegand S."/>
            <person name="Jogler M."/>
            <person name="Boedeker C."/>
            <person name="Pinto D."/>
            <person name="Vollmers J."/>
            <person name="Rivas-Marin E."/>
            <person name="Kohn T."/>
            <person name="Peeters S.H."/>
            <person name="Heuer A."/>
            <person name="Rast P."/>
            <person name="Oberbeckmann S."/>
            <person name="Bunk B."/>
            <person name="Jeske O."/>
            <person name="Meyerdierks A."/>
            <person name="Storesund J.E."/>
            <person name="Kallscheuer N."/>
            <person name="Luecker S."/>
            <person name="Lage O.M."/>
            <person name="Pohl T."/>
            <person name="Merkel B.J."/>
            <person name="Hornburger P."/>
            <person name="Mueller R.-W."/>
            <person name="Bruemmer F."/>
            <person name="Labrenz M."/>
            <person name="Spormann A.M."/>
            <person name="Op den Camp H."/>
            <person name="Overmann J."/>
            <person name="Amann R."/>
            <person name="Jetten M.S.M."/>
            <person name="Mascher T."/>
            <person name="Medema M.H."/>
            <person name="Devos D.P."/>
            <person name="Kaster A.-K."/>
            <person name="Ovreas L."/>
            <person name="Rohde M."/>
            <person name="Galperin M.Y."/>
            <person name="Jogler C."/>
        </authorList>
    </citation>
    <scope>NUCLEOTIDE SEQUENCE [LARGE SCALE GENOMIC DNA]</scope>
    <source>
        <strain evidence="9 10">Mal33</strain>
    </source>
</reference>
<feature type="transmembrane region" description="Helical" evidence="6">
    <location>
        <begin position="199"/>
        <end position="222"/>
    </location>
</feature>
<accession>A0A518J260</accession>
<evidence type="ECO:0000259" key="8">
    <source>
        <dbReference type="Pfam" id="PF05140"/>
    </source>
</evidence>
<proteinExistence type="predicted"/>
<feature type="domain" description="ResB-like" evidence="8">
    <location>
        <begin position="447"/>
        <end position="509"/>
    </location>
</feature>
<name>A0A518J260_9BACT</name>
<gene>
    <name evidence="9" type="primary">ccsA</name>
    <name evidence="9" type="ORF">Mal33_54540</name>
</gene>
<evidence type="ECO:0000256" key="4">
    <source>
        <dbReference type="ARBA" id="ARBA00022989"/>
    </source>
</evidence>
<feature type="transmembrane region" description="Helical" evidence="6">
    <location>
        <begin position="570"/>
        <end position="591"/>
    </location>
</feature>
<keyword evidence="10" id="KW-1185">Reference proteome</keyword>
<sequence>MATATADRNRDTGLEINASVMSVLTFLGSLKWTVALFALSIVIILAGTLAQDEMNMQQVKDAYFTSWVSRVYIDDFVPQPFYFHEHRIGANALMPDGAWFPFPGGKLIGFALLINLIAAKITRFHIRATGTRLVAGIAVCAVGVGVLLAIVFGASNAEGLQGQPPSYPMVWYGLCAMVFLSLAGSVAGIVSAPRRGWKYAFGVLAILFGAGAIAILMGFTIGEPGLRIVWQMAKGLGVASILLVGCLLLFGQQGGNLLLHFGVALLMIGQFAFGDRQLEQRLILSQRESSNTLINMDQVELAFMDKSKEGETQVIAIPDSMLASYEGSDSRISDPRLPFEIEVVDYMPNSQVTDEGENPADTGLGLRLAVKEAAPVGGASEGTNIVSAYVRFYAKGQTEPLGTFLVSQYLNDAEKLFSGGSFTDSFDILEANDKEYGVGLRYARVPKPYWIQLSEVRRVNYSGTETPRDYSSFIRIVDPETGEDRQERIWMNNPLRYRGETFYQSQYLESPGGSKATVLQVVRNEGWLIPYVACGIVGLGMMVHFIGTLDRFVGRREREEKKKPAPEKSGSRWPIVATVAIVAFYQISMLVPPTVWQSMSSRDSQAREMDMYQAGAIPIMSGGRVLPLDQFARDAMKLVSNKDSLPTAKAPQALVDRVGKKLSAMEWFFEAIGDRDEILDFPMIRIDATEVLSEVGLSERTDKRYSFRELQPSFGKIETIAKATRDKEPQSLSFKENAIMQLYRRLNHFLMVKQVFREPLRVDDLSEKEIPEGMSLRDLREAVLRVNTMQVREVLQVGGPAIFPPQENADSEIEGTQPEWKMYAPAALEAYAAELDDADAGIPGLAGFDAMRTAYEQDDPQAFNAGLETMLASVDAAKPSNMQPWRVRLERWLVGTHSSVAAFTVYVLALLISLYCLMIKSPRAQRTAFYLIGCSLVLHTVILVVRMMITGRAPVINLYSSAVFISWAGVLFGMGLERIYRHGIGNVVAAMCGVFGLLVAYSLNSGDTMPVLQAVLDTQFWLSTHVVTITLGYTATFLAGILGILYLCFSKRISPKLFAYRRDIYRMIYGVCCFGILFSFIGTVLGGLWADDSWGRFWGWDPKENGALLIVIWCALMLHARWDGMVGERGFATLAVGGNIITAWSWFGTNQLGFGLHSYGGQDSVKMALVAFVASQLLIIGLGVGGSMMKSKKPADSSSAT</sequence>
<comment type="subcellular location">
    <subcellularLocation>
        <location evidence="1">Membrane</location>
        <topology evidence="1">Multi-pass membrane protein</topology>
    </subcellularLocation>
</comment>
<dbReference type="Pfam" id="PF05140">
    <property type="entry name" value="ResB"/>
    <property type="match status" value="1"/>
</dbReference>
<dbReference type="GO" id="GO:0017004">
    <property type="term" value="P:cytochrome complex assembly"/>
    <property type="evidence" value="ECO:0007669"/>
    <property type="project" value="UniProtKB-KW"/>
</dbReference>
<feature type="transmembrane region" description="Helical" evidence="6">
    <location>
        <begin position="133"/>
        <end position="157"/>
    </location>
</feature>
<feature type="transmembrane region" description="Helical" evidence="6">
    <location>
        <begin position="1105"/>
        <end position="1122"/>
    </location>
</feature>
<feature type="transmembrane region" description="Helical" evidence="6">
    <location>
        <begin position="169"/>
        <end position="192"/>
    </location>
</feature>
<feature type="transmembrane region" description="Helical" evidence="6">
    <location>
        <begin position="892"/>
        <end position="917"/>
    </location>
</feature>
<feature type="transmembrane region" description="Helical" evidence="6">
    <location>
        <begin position="1129"/>
        <end position="1147"/>
    </location>
</feature>
<feature type="transmembrane region" description="Helical" evidence="6">
    <location>
        <begin position="955"/>
        <end position="976"/>
    </location>
</feature>
<evidence type="ECO:0000313" key="9">
    <source>
        <dbReference type="EMBL" id="QDV59419.1"/>
    </source>
</evidence>
<evidence type="ECO:0000256" key="5">
    <source>
        <dbReference type="ARBA" id="ARBA00023136"/>
    </source>
</evidence>
<dbReference type="AlphaFoldDB" id="A0A518J260"/>
<feature type="transmembrane region" description="Helical" evidence="6">
    <location>
        <begin position="983"/>
        <end position="1003"/>
    </location>
</feature>
<feature type="domain" description="Cytochrome c assembly protein" evidence="7">
    <location>
        <begin position="956"/>
        <end position="1157"/>
    </location>
</feature>
<dbReference type="InterPro" id="IPR007816">
    <property type="entry name" value="ResB-like_domain"/>
</dbReference>
<feature type="transmembrane region" description="Helical" evidence="6">
    <location>
        <begin position="527"/>
        <end position="549"/>
    </location>
</feature>
<feature type="transmembrane region" description="Helical" evidence="6">
    <location>
        <begin position="929"/>
        <end position="949"/>
    </location>
</feature>
<dbReference type="PANTHER" id="PTHR30071:SF1">
    <property type="entry name" value="CYTOCHROME B_B6 PROTEIN-RELATED"/>
    <property type="match status" value="1"/>
</dbReference>
<protein>
    <submittedName>
        <fullName evidence="9">Cytochrome c biogenesis protein CcsA</fullName>
    </submittedName>
</protein>
<dbReference type="RefSeq" id="WP_145290874.1">
    <property type="nucleotide sequence ID" value="NZ_CP036318.1"/>
</dbReference>
<dbReference type="Proteomes" id="UP000316770">
    <property type="component" value="Chromosome"/>
</dbReference>
<dbReference type="GO" id="GO:0005886">
    <property type="term" value="C:plasma membrane"/>
    <property type="evidence" value="ECO:0007669"/>
    <property type="project" value="TreeGrafter"/>
</dbReference>
<dbReference type="GO" id="GO:0020037">
    <property type="term" value="F:heme binding"/>
    <property type="evidence" value="ECO:0007669"/>
    <property type="project" value="InterPro"/>
</dbReference>
<evidence type="ECO:0000256" key="6">
    <source>
        <dbReference type="SAM" id="Phobius"/>
    </source>
</evidence>
<evidence type="ECO:0000313" key="10">
    <source>
        <dbReference type="Proteomes" id="UP000316770"/>
    </source>
</evidence>
<evidence type="ECO:0000256" key="1">
    <source>
        <dbReference type="ARBA" id="ARBA00004141"/>
    </source>
</evidence>
<keyword evidence="2 6" id="KW-0812">Transmembrane</keyword>
<feature type="transmembrane region" description="Helical" evidence="6">
    <location>
        <begin position="228"/>
        <end position="250"/>
    </location>
</feature>
<dbReference type="Pfam" id="PF01578">
    <property type="entry name" value="Cytochrom_C_asm"/>
    <property type="match status" value="1"/>
</dbReference>
<dbReference type="PANTHER" id="PTHR30071">
    <property type="entry name" value="HEME EXPORTER PROTEIN C"/>
    <property type="match status" value="1"/>
</dbReference>
<evidence type="ECO:0000256" key="2">
    <source>
        <dbReference type="ARBA" id="ARBA00022692"/>
    </source>
</evidence>
<feature type="transmembrane region" description="Helical" evidence="6">
    <location>
        <begin position="1068"/>
        <end position="1090"/>
    </location>
</feature>
<dbReference type="InterPro" id="IPR045062">
    <property type="entry name" value="Cyt_c_biogenesis_CcsA/CcmC"/>
</dbReference>
<feature type="transmembrane region" description="Helical" evidence="6">
    <location>
        <begin position="30"/>
        <end position="50"/>
    </location>
</feature>
<dbReference type="EMBL" id="CP036318">
    <property type="protein sequence ID" value="QDV59419.1"/>
    <property type="molecule type" value="Genomic_DNA"/>
</dbReference>
<evidence type="ECO:0000259" key="7">
    <source>
        <dbReference type="Pfam" id="PF01578"/>
    </source>
</evidence>
<dbReference type="InterPro" id="IPR002541">
    <property type="entry name" value="Cyt_c_assembly"/>
</dbReference>
<keyword evidence="5 6" id="KW-0472">Membrane</keyword>
<keyword evidence="3" id="KW-0201">Cytochrome c-type biogenesis</keyword>
<feature type="transmembrane region" description="Helical" evidence="6">
    <location>
        <begin position="257"/>
        <end position="273"/>
    </location>
</feature>
<organism evidence="9 10">
    <name type="scientific">Rosistilla oblonga</name>
    <dbReference type="NCBI Taxonomy" id="2527990"/>
    <lineage>
        <taxon>Bacteria</taxon>
        <taxon>Pseudomonadati</taxon>
        <taxon>Planctomycetota</taxon>
        <taxon>Planctomycetia</taxon>
        <taxon>Pirellulales</taxon>
        <taxon>Pirellulaceae</taxon>
        <taxon>Rosistilla</taxon>
    </lineage>
</organism>
<evidence type="ECO:0000256" key="3">
    <source>
        <dbReference type="ARBA" id="ARBA00022748"/>
    </source>
</evidence>